<evidence type="ECO:0000313" key="1">
    <source>
        <dbReference type="EMBL" id="KAK0512656.1"/>
    </source>
</evidence>
<organism evidence="1 2">
    <name type="scientific">Cladonia borealis</name>
    <dbReference type="NCBI Taxonomy" id="184061"/>
    <lineage>
        <taxon>Eukaryota</taxon>
        <taxon>Fungi</taxon>
        <taxon>Dikarya</taxon>
        <taxon>Ascomycota</taxon>
        <taxon>Pezizomycotina</taxon>
        <taxon>Lecanoromycetes</taxon>
        <taxon>OSLEUM clade</taxon>
        <taxon>Lecanoromycetidae</taxon>
        <taxon>Lecanorales</taxon>
        <taxon>Lecanorineae</taxon>
        <taxon>Cladoniaceae</taxon>
        <taxon>Cladonia</taxon>
    </lineage>
</organism>
<gene>
    <name evidence="1" type="ORF">JMJ35_004673</name>
</gene>
<sequence>MNSGNYMVRRGSKHDIEMLDIDDEYINGIARHEDQDKGLAAAERYEKEGVTPDDLAGQGLIDIMELVPPGNTQEPDVFRFLDLPREIRDNIHERIVTLDSHLSDRKSHFKCSSASCTGKSRAGPIACREQFKSIRLYSTICKQVHREVVDLFFRMNAWELHRPRLRDDLERYPNPLEVETRQMFMKLHRKPLMKHFKHLTMQICISPLAYVDLGTITELQNSTPMALWLHHIRHDPRRLRRHTLDLKAQCEMFRQTLLSFSEIQTVFFPELQTLTLEMSLHKPGQASPEEDVNNAFDRCGVRFKVKLNLDAQRSVSRTLPKLPRAGSHNDHATSIIDPTKLEPVRRMLSPLMMLAGVRTVEVIRRWRVVHHAEGGDGKVHLTIHDDGTVEEEGLLTTHMAMHETFRSVRQMLIAGKANFAQFQRDGLKASRIDRDNVVKIYEDGDNGSVQE</sequence>
<accession>A0AA39R258</accession>
<dbReference type="EMBL" id="JAFEKC020000009">
    <property type="protein sequence ID" value="KAK0512656.1"/>
    <property type="molecule type" value="Genomic_DNA"/>
</dbReference>
<keyword evidence="2" id="KW-1185">Reference proteome</keyword>
<dbReference type="Proteomes" id="UP001166286">
    <property type="component" value="Unassembled WGS sequence"/>
</dbReference>
<comment type="caution">
    <text evidence="1">The sequence shown here is derived from an EMBL/GenBank/DDBJ whole genome shotgun (WGS) entry which is preliminary data.</text>
</comment>
<reference evidence="1" key="1">
    <citation type="submission" date="2023-03" db="EMBL/GenBank/DDBJ databases">
        <title>Complete genome of Cladonia borealis.</title>
        <authorList>
            <person name="Park H."/>
        </authorList>
    </citation>
    <scope>NUCLEOTIDE SEQUENCE</scope>
    <source>
        <strain evidence="1">ANT050790</strain>
    </source>
</reference>
<proteinExistence type="predicted"/>
<protein>
    <submittedName>
        <fullName evidence="1">Uncharacterized protein</fullName>
    </submittedName>
</protein>
<dbReference type="AlphaFoldDB" id="A0AA39R258"/>
<evidence type="ECO:0000313" key="2">
    <source>
        <dbReference type="Proteomes" id="UP001166286"/>
    </source>
</evidence>
<name>A0AA39R258_9LECA</name>